<dbReference type="AlphaFoldDB" id="A0A2K6QKH5"/>
<protein>
    <submittedName>
        <fullName evidence="11">GTP binding elongation factor GUF1</fullName>
    </submittedName>
</protein>
<evidence type="ECO:0000256" key="7">
    <source>
        <dbReference type="ARBA" id="ARBA00023136"/>
    </source>
</evidence>
<dbReference type="InterPro" id="IPR027417">
    <property type="entry name" value="P-loop_NTPase"/>
</dbReference>
<dbReference type="FunFam" id="3.30.70.870:FF:000004">
    <property type="entry name" value="Translation factor GUF1, mitochondrial"/>
    <property type="match status" value="1"/>
</dbReference>
<dbReference type="InterPro" id="IPR038363">
    <property type="entry name" value="LepA_C_sf"/>
</dbReference>
<evidence type="ECO:0000313" key="11">
    <source>
        <dbReference type="Ensembl" id="ENSRROP00000029280.1"/>
    </source>
</evidence>
<dbReference type="CDD" id="cd16260">
    <property type="entry name" value="EF4_III"/>
    <property type="match status" value="1"/>
</dbReference>
<comment type="similarity">
    <text evidence="1">Belongs to the TRAFAC class translation factor GTPase superfamily. Classic translation factor GTPase family. LepA subfamily.</text>
</comment>
<dbReference type="InterPro" id="IPR013842">
    <property type="entry name" value="LepA_CTD"/>
</dbReference>
<dbReference type="PANTHER" id="PTHR43512:SF7">
    <property type="entry name" value="TRANSLATION FACTOR GUF1, MITOCHONDRIAL"/>
    <property type="match status" value="1"/>
</dbReference>
<dbReference type="GO" id="GO:0003924">
    <property type="term" value="F:GTPase activity"/>
    <property type="evidence" value="ECO:0007669"/>
    <property type="project" value="UniProtKB-UniRule"/>
</dbReference>
<dbReference type="HAMAP" id="MF_00071">
    <property type="entry name" value="LepA"/>
    <property type="match status" value="1"/>
</dbReference>
<evidence type="ECO:0000256" key="6">
    <source>
        <dbReference type="ARBA" id="ARBA00023134"/>
    </source>
</evidence>
<dbReference type="PROSITE" id="PS00301">
    <property type="entry name" value="G_TR_1"/>
    <property type="match status" value="1"/>
</dbReference>
<dbReference type="Ensembl" id="ENSRROT00000053678.1">
    <property type="protein sequence ID" value="ENSRROP00000029280.1"/>
    <property type="gene ID" value="ENSRROG00000038444.1"/>
</dbReference>
<dbReference type="CDD" id="cd01890">
    <property type="entry name" value="LepA"/>
    <property type="match status" value="1"/>
</dbReference>
<dbReference type="Pfam" id="PF06421">
    <property type="entry name" value="LepA_C"/>
    <property type="match status" value="1"/>
</dbReference>
<dbReference type="FunFam" id="3.40.50.300:FF:000078">
    <property type="entry name" value="Elongation factor 4"/>
    <property type="match status" value="1"/>
</dbReference>
<proteinExistence type="inferred from homology"/>
<dbReference type="InterPro" id="IPR035647">
    <property type="entry name" value="EFG_III/V"/>
</dbReference>
<dbReference type="NCBIfam" id="TIGR00231">
    <property type="entry name" value="small_GTP"/>
    <property type="match status" value="1"/>
</dbReference>
<dbReference type="InterPro" id="IPR035654">
    <property type="entry name" value="LepA_IV"/>
</dbReference>
<dbReference type="SUPFAM" id="SSF50447">
    <property type="entry name" value="Translation proteins"/>
    <property type="match status" value="1"/>
</dbReference>
<dbReference type="Pfam" id="PF03144">
    <property type="entry name" value="GTP_EFTU_D2"/>
    <property type="match status" value="1"/>
</dbReference>
<keyword evidence="7 9" id="KW-0472">Membrane</keyword>
<reference evidence="11" key="1">
    <citation type="submission" date="2025-08" db="UniProtKB">
        <authorList>
            <consortium name="Ensembl"/>
        </authorList>
    </citation>
    <scope>IDENTIFICATION</scope>
</reference>
<dbReference type="GO" id="GO:0045727">
    <property type="term" value="P:positive regulation of translation"/>
    <property type="evidence" value="ECO:0007669"/>
    <property type="project" value="UniProtKB-UniRule"/>
</dbReference>
<accession>A0A2K6QKH5</accession>
<comment type="catalytic activity">
    <reaction evidence="9">
        <text>GTP + H2O = GDP + phosphate + H(+)</text>
        <dbReference type="Rhea" id="RHEA:19669"/>
        <dbReference type="ChEBI" id="CHEBI:15377"/>
        <dbReference type="ChEBI" id="CHEBI:15378"/>
        <dbReference type="ChEBI" id="CHEBI:37565"/>
        <dbReference type="ChEBI" id="CHEBI:43474"/>
        <dbReference type="ChEBI" id="CHEBI:58189"/>
        <dbReference type="EC" id="3.6.5.n1"/>
    </reaction>
</comment>
<evidence type="ECO:0000256" key="1">
    <source>
        <dbReference type="ARBA" id="ARBA00005454"/>
    </source>
</evidence>
<dbReference type="PRINTS" id="PR00315">
    <property type="entry name" value="ELONGATNFCT"/>
</dbReference>
<dbReference type="Gene3D" id="2.40.30.10">
    <property type="entry name" value="Translation factors"/>
    <property type="match status" value="1"/>
</dbReference>
<dbReference type="GO" id="GO:0097177">
    <property type="term" value="F:mitochondrial ribosome binding"/>
    <property type="evidence" value="ECO:0007669"/>
    <property type="project" value="TreeGrafter"/>
</dbReference>
<evidence type="ECO:0000256" key="2">
    <source>
        <dbReference type="ARBA" id="ARBA00022741"/>
    </source>
</evidence>
<dbReference type="GO" id="GO:0006412">
    <property type="term" value="P:translation"/>
    <property type="evidence" value="ECO:0007669"/>
    <property type="project" value="UniProtKB-KW"/>
</dbReference>
<feature type="binding site" evidence="9">
    <location>
        <begin position="135"/>
        <end position="138"/>
    </location>
    <ligand>
        <name>GTP</name>
        <dbReference type="ChEBI" id="CHEBI:37565"/>
    </ligand>
</feature>
<dbReference type="CDD" id="cd03709">
    <property type="entry name" value="lepA_C"/>
    <property type="match status" value="1"/>
</dbReference>
<evidence type="ECO:0000313" key="12">
    <source>
        <dbReference type="Proteomes" id="UP000233200"/>
    </source>
</evidence>
<keyword evidence="9" id="KW-0648">Protein biosynthesis</keyword>
<dbReference type="PROSITE" id="PS51722">
    <property type="entry name" value="G_TR_2"/>
    <property type="match status" value="1"/>
</dbReference>
<reference evidence="11" key="2">
    <citation type="submission" date="2025-09" db="UniProtKB">
        <authorList>
            <consortium name="Ensembl"/>
        </authorList>
    </citation>
    <scope>IDENTIFICATION</scope>
</reference>
<dbReference type="SUPFAM" id="SSF52540">
    <property type="entry name" value="P-loop containing nucleoside triphosphate hydrolases"/>
    <property type="match status" value="1"/>
</dbReference>
<feature type="binding site" evidence="9">
    <location>
        <begin position="81"/>
        <end position="85"/>
    </location>
    <ligand>
        <name>GTP</name>
        <dbReference type="ChEBI" id="CHEBI:37565"/>
    </ligand>
</feature>
<dbReference type="GeneTree" id="ENSGT00550000074940"/>
<keyword evidence="3 9" id="KW-0999">Mitochondrion inner membrane</keyword>
<comment type="similarity">
    <text evidence="9">Belongs to the GTP-binding elongation factor family. LepA subfamily.</text>
</comment>
<dbReference type="Gene3D" id="3.30.70.240">
    <property type="match status" value="1"/>
</dbReference>
<evidence type="ECO:0000256" key="4">
    <source>
        <dbReference type="ARBA" id="ARBA00022801"/>
    </source>
</evidence>
<dbReference type="SUPFAM" id="SSF54980">
    <property type="entry name" value="EF-G C-terminal domain-like"/>
    <property type="match status" value="2"/>
</dbReference>
<dbReference type="FunFam" id="3.30.70.2570:FF:000001">
    <property type="entry name" value="Translation factor GUF1, mitochondrial"/>
    <property type="match status" value="1"/>
</dbReference>
<keyword evidence="5 9" id="KW-0496">Mitochondrion</keyword>
<evidence type="ECO:0000256" key="5">
    <source>
        <dbReference type="ARBA" id="ARBA00023128"/>
    </source>
</evidence>
<dbReference type="PANTHER" id="PTHR43512">
    <property type="entry name" value="TRANSLATION FACTOR GUF1-RELATED"/>
    <property type="match status" value="1"/>
</dbReference>
<dbReference type="InterPro" id="IPR000795">
    <property type="entry name" value="T_Tr_GTP-bd_dom"/>
</dbReference>
<sequence length="562" mass="62645">MSRFPVENIRNFSIVAHVDHGKSTLADRLLELTGTIDKTKNNKQVLDKLQVERERGITVKAQTASLFHNCEGKQYLLNLIDTPGHVDFSYEVSRSLSACQGVLLVVDANEGIQAQTVANFFLAFEAQLSVIPVINKIDLKNADPERVENQIEKVFDIPSDECIKISAKLGTNVESVLQAVIERIPPPKVHRKNPLRALVFDSTFDQYRGVIANVALFDGVVSKGDKIVSAHTQKTYEVNEVGVLNPNEQPTHKLYAGQVGYLIAGMKNVTEAQIGDTLYLHKQPVEPLPGFKSAKPMVFAGMYPVDQSEYNNLKSAIEKLTLNDSSVTVHRDSSLALGAGWRLGFLGLLHMEVFNQRLELEYNASVILTTPTVPYKAVLSSSKLIKARRAVQKNMIFIDQNRVMLKYLFPLNEIVVDFYDSLKSLSSGYASFDYEDAGYQTAELVKMDILLNGNNVEELVTVVHKDKAHSIGKAICERLKDSLPRQLFEIAIQAAIGSKIIARETVKAYRKNVLAKCYGGDITRKMKLLKRQAEGKKKLRKIGNVEVPKDAFIKVLKTQSSK</sequence>
<dbReference type="CDD" id="cd03699">
    <property type="entry name" value="EF4_II"/>
    <property type="match status" value="1"/>
</dbReference>
<dbReference type="InterPro" id="IPR006297">
    <property type="entry name" value="EF-4"/>
</dbReference>
<dbReference type="InterPro" id="IPR031157">
    <property type="entry name" value="G_TR_CS"/>
</dbReference>
<keyword evidence="4 9" id="KW-0378">Hydrolase</keyword>
<dbReference type="GO" id="GO:0005743">
    <property type="term" value="C:mitochondrial inner membrane"/>
    <property type="evidence" value="ECO:0007669"/>
    <property type="project" value="UniProtKB-SubCell"/>
</dbReference>
<dbReference type="Proteomes" id="UP000233200">
    <property type="component" value="Unplaced"/>
</dbReference>
<keyword evidence="12" id="KW-1185">Reference proteome</keyword>
<dbReference type="Gene3D" id="3.40.50.300">
    <property type="entry name" value="P-loop containing nucleotide triphosphate hydrolases"/>
    <property type="match status" value="1"/>
</dbReference>
<dbReference type="InterPro" id="IPR005225">
    <property type="entry name" value="Small_GTP-bd"/>
</dbReference>
<dbReference type="Gene3D" id="3.30.70.870">
    <property type="entry name" value="Elongation Factor G (Translational Gtpase), domain 3"/>
    <property type="match status" value="1"/>
</dbReference>
<organism evidence="11 12">
    <name type="scientific">Rhinopithecus roxellana</name>
    <name type="common">Golden snub-nosed monkey</name>
    <name type="synonym">Pygathrix roxellana</name>
    <dbReference type="NCBI Taxonomy" id="61622"/>
    <lineage>
        <taxon>Eukaryota</taxon>
        <taxon>Metazoa</taxon>
        <taxon>Chordata</taxon>
        <taxon>Craniata</taxon>
        <taxon>Vertebrata</taxon>
        <taxon>Euteleostomi</taxon>
        <taxon>Mammalia</taxon>
        <taxon>Eutheria</taxon>
        <taxon>Euarchontoglires</taxon>
        <taxon>Primates</taxon>
        <taxon>Haplorrhini</taxon>
        <taxon>Catarrhini</taxon>
        <taxon>Cercopithecidae</taxon>
        <taxon>Colobinae</taxon>
        <taxon>Rhinopithecus</taxon>
    </lineage>
</organism>
<keyword evidence="6 9" id="KW-0342">GTP-binding</keyword>
<evidence type="ECO:0000256" key="8">
    <source>
        <dbReference type="ARBA" id="ARBA00049117"/>
    </source>
</evidence>
<dbReference type="InterPro" id="IPR004161">
    <property type="entry name" value="EFTu-like_2"/>
</dbReference>
<evidence type="ECO:0000259" key="10">
    <source>
        <dbReference type="PROSITE" id="PS51722"/>
    </source>
</evidence>
<gene>
    <name evidence="11" type="primary">GUF1</name>
</gene>
<feature type="domain" description="Tr-type G" evidence="10">
    <location>
        <begin position="7"/>
        <end position="188"/>
    </location>
</feature>
<evidence type="ECO:0000256" key="3">
    <source>
        <dbReference type="ARBA" id="ARBA00022792"/>
    </source>
</evidence>
<comment type="subcellular location">
    <subcellularLocation>
        <location evidence="9">Mitochondrion inner membrane</location>
        <topology evidence="9">Peripheral membrane protein</topology>
        <orientation evidence="9">Matrix side</orientation>
    </subcellularLocation>
</comment>
<dbReference type="GO" id="GO:0005525">
    <property type="term" value="F:GTP binding"/>
    <property type="evidence" value="ECO:0007669"/>
    <property type="project" value="UniProtKB-UniRule"/>
</dbReference>
<evidence type="ECO:0000256" key="9">
    <source>
        <dbReference type="HAMAP-Rule" id="MF_03137"/>
    </source>
</evidence>
<name>A0A2K6QKH5_RHIRO</name>
<feature type="binding site" evidence="9">
    <location>
        <begin position="16"/>
        <end position="23"/>
    </location>
    <ligand>
        <name>GTP</name>
        <dbReference type="ChEBI" id="CHEBI:37565"/>
    </ligand>
</feature>
<dbReference type="Pfam" id="PF00009">
    <property type="entry name" value="GTP_EFTU"/>
    <property type="match status" value="1"/>
</dbReference>
<dbReference type="FunFam" id="2.40.30.10:FF:000015">
    <property type="entry name" value="Translation factor GUF1, mitochondrial"/>
    <property type="match status" value="1"/>
</dbReference>
<dbReference type="Gene3D" id="3.30.70.2570">
    <property type="entry name" value="Elongation factor 4, C-terminal domain"/>
    <property type="match status" value="1"/>
</dbReference>
<dbReference type="Pfam" id="PF00679">
    <property type="entry name" value="EFG_C"/>
    <property type="match status" value="1"/>
</dbReference>
<keyword evidence="2 9" id="KW-0547">Nucleotide-binding</keyword>
<comment type="catalytic activity">
    <reaction evidence="8">
        <text>GTP + H2O = GDP + phosphate + H(+)</text>
        <dbReference type="Rhea" id="RHEA:19669"/>
        <dbReference type="ChEBI" id="CHEBI:15377"/>
        <dbReference type="ChEBI" id="CHEBI:15378"/>
        <dbReference type="ChEBI" id="CHEBI:37565"/>
        <dbReference type="ChEBI" id="CHEBI:43474"/>
        <dbReference type="ChEBI" id="CHEBI:58189"/>
    </reaction>
    <physiologicalReaction direction="left-to-right" evidence="8">
        <dbReference type="Rhea" id="RHEA:19670"/>
    </physiologicalReaction>
</comment>
<comment type="function">
    <text evidence="9">Promotes mitochondrial protein synthesis. May act as a fidelity factor of the translation reaction, by catalyzing a one-codon backward translocation of tRNAs on improperly translocated ribosomes. Binds to mitochondrial ribosomes in a GTP-dependent manner.</text>
</comment>
<dbReference type="InterPro" id="IPR009000">
    <property type="entry name" value="Transl_B-barrel_sf"/>
</dbReference>
<dbReference type="GO" id="GO:0005759">
    <property type="term" value="C:mitochondrial matrix"/>
    <property type="evidence" value="ECO:0007669"/>
    <property type="project" value="UniProtKB-UniRule"/>
</dbReference>
<dbReference type="InterPro" id="IPR000640">
    <property type="entry name" value="EFG_V-like"/>
</dbReference>